<comment type="catalytic activity">
    <reaction evidence="1 5">
        <text>3'-dephospho-CoA + ATP = 2'-(5''-triphospho-alpha-D-ribosyl)-3'-dephospho-CoA + adenine</text>
        <dbReference type="Rhea" id="RHEA:15117"/>
        <dbReference type="ChEBI" id="CHEBI:16708"/>
        <dbReference type="ChEBI" id="CHEBI:30616"/>
        <dbReference type="ChEBI" id="CHEBI:57328"/>
        <dbReference type="ChEBI" id="CHEBI:61378"/>
        <dbReference type="EC" id="2.4.2.52"/>
    </reaction>
</comment>
<dbReference type="PATRIC" id="fig|1423754.3.peg.1166"/>
<dbReference type="EMBL" id="AZGI01000042">
    <property type="protein sequence ID" value="KRM39218.1"/>
    <property type="molecule type" value="Genomic_DNA"/>
</dbReference>
<dbReference type="RefSeq" id="WP_025081357.1">
    <property type="nucleotide sequence ID" value="NZ_AZGI01000042.1"/>
</dbReference>
<comment type="similarity">
    <text evidence="5">Belongs to the CitG/MdcB family.</text>
</comment>
<dbReference type="HAMAP" id="MF_00397">
    <property type="entry name" value="CitG"/>
    <property type="match status" value="1"/>
</dbReference>
<keyword evidence="3 5" id="KW-0547">Nucleotide-binding</keyword>
<dbReference type="Proteomes" id="UP000051223">
    <property type="component" value="Unassembled WGS sequence"/>
</dbReference>
<proteinExistence type="inferred from homology"/>
<evidence type="ECO:0000313" key="7">
    <source>
        <dbReference type="Proteomes" id="UP000051223"/>
    </source>
</evidence>
<evidence type="ECO:0000256" key="3">
    <source>
        <dbReference type="ARBA" id="ARBA00022741"/>
    </source>
</evidence>
<sequence length="273" mass="30493">MSEIVDHALEALLYEVVTQPKPGLVDPVDNGSHHDMDVFTFINSSVTMRPYLAQAEEIGTNFTGTDLTKMFLQLREAGKIAEKVMFQATNGVNTHKGAIFSLGIFVCAQSYAKQNDQNPFDVIRQMCAGLMEHDFKKKPDEKLTAGESQFWKYGEGGVREIAENGYIVIEKLALPYLRKTTGTINQRLLDTLMMLATVTQDSTFIKRSGGMQDLSWLHQVAVHFLKIGGSKTDAGMDFLNQENQVFKRHNYSLGGCADLLIVTIFMALEENIL</sequence>
<keyword evidence="2 5" id="KW-0808">Transferase</keyword>
<keyword evidence="7" id="KW-1185">Reference proteome</keyword>
<dbReference type="eggNOG" id="COG1767">
    <property type="taxonomic scope" value="Bacteria"/>
</dbReference>
<gene>
    <name evidence="5" type="primary">citG</name>
    <name evidence="6" type="ORF">FC39_GL001133</name>
</gene>
<protein>
    <recommendedName>
        <fullName evidence="5">Probable 2-(5''-triphosphoribosyl)-3'-dephosphocoenzyme-A synthase</fullName>
        <shortName evidence="5">2-(5''-triphosphoribosyl)-3'-dephospho-CoA synthase</shortName>
        <ecNumber evidence="5">2.4.2.52</ecNumber>
    </recommendedName>
</protein>
<dbReference type="PANTHER" id="PTHR30201:SF2">
    <property type="entry name" value="2-(5''-TRIPHOSPHORIBOSYL)-3'-DEPHOSPHOCOENZYME-A SYNTHASE"/>
    <property type="match status" value="1"/>
</dbReference>
<dbReference type="AlphaFoldDB" id="A0A0R1Y9Z0"/>
<dbReference type="STRING" id="1423754.FC39_GL001133"/>
<dbReference type="InterPro" id="IPR017551">
    <property type="entry name" value="TriPribosyl-deP-CoA_syn_CitG"/>
</dbReference>
<dbReference type="NCBIfam" id="TIGR03125">
    <property type="entry name" value="citrate_citG"/>
    <property type="match status" value="1"/>
</dbReference>
<dbReference type="EC" id="2.4.2.52" evidence="5"/>
<dbReference type="OrthoDB" id="114886at2"/>
<keyword evidence="4 5" id="KW-0067">ATP-binding</keyword>
<dbReference type="GO" id="GO:0046917">
    <property type="term" value="F:triphosphoribosyl-dephospho-CoA synthase activity"/>
    <property type="evidence" value="ECO:0007669"/>
    <property type="project" value="UniProtKB-UniRule"/>
</dbReference>
<dbReference type="InterPro" id="IPR002736">
    <property type="entry name" value="CitG"/>
</dbReference>
<reference evidence="6 7" key="1">
    <citation type="journal article" date="2015" name="Genome Announc.">
        <title>Expanding the biotechnology potential of lactobacilli through comparative genomics of 213 strains and associated genera.</title>
        <authorList>
            <person name="Sun Z."/>
            <person name="Harris H.M."/>
            <person name="McCann A."/>
            <person name="Guo C."/>
            <person name="Argimon S."/>
            <person name="Zhang W."/>
            <person name="Yang X."/>
            <person name="Jeffery I.B."/>
            <person name="Cooney J.C."/>
            <person name="Kagawa T.F."/>
            <person name="Liu W."/>
            <person name="Song Y."/>
            <person name="Salvetti E."/>
            <person name="Wrobel A."/>
            <person name="Rasinkangas P."/>
            <person name="Parkhill J."/>
            <person name="Rea M.C."/>
            <person name="O'Sullivan O."/>
            <person name="Ritari J."/>
            <person name="Douillard F.P."/>
            <person name="Paul Ross R."/>
            <person name="Yang R."/>
            <person name="Briner A.E."/>
            <person name="Felis G.E."/>
            <person name="de Vos W.M."/>
            <person name="Barrangou R."/>
            <person name="Klaenhammer T.R."/>
            <person name="Caufield P.W."/>
            <person name="Cui Y."/>
            <person name="Zhang H."/>
            <person name="O'Toole P.W."/>
        </authorList>
    </citation>
    <scope>NUCLEOTIDE SEQUENCE [LARGE SCALE GENOMIC DNA]</scope>
    <source>
        <strain evidence="6 7">DSM 5661</strain>
    </source>
</reference>
<dbReference type="GO" id="GO:0051191">
    <property type="term" value="P:prosthetic group biosynthetic process"/>
    <property type="evidence" value="ECO:0007669"/>
    <property type="project" value="TreeGrafter"/>
</dbReference>
<evidence type="ECO:0000256" key="5">
    <source>
        <dbReference type="HAMAP-Rule" id="MF_00397"/>
    </source>
</evidence>
<comment type="caution">
    <text evidence="6">The sequence shown here is derived from an EMBL/GenBank/DDBJ whole genome shotgun (WGS) entry which is preliminary data.</text>
</comment>
<dbReference type="Gene3D" id="1.10.4200.10">
    <property type="entry name" value="Triphosphoribosyl-dephospho-CoA protein"/>
    <property type="match status" value="1"/>
</dbReference>
<dbReference type="NCBIfam" id="NF002315">
    <property type="entry name" value="PRK01237.1"/>
    <property type="match status" value="1"/>
</dbReference>
<dbReference type="Pfam" id="PF01874">
    <property type="entry name" value="CitG"/>
    <property type="match status" value="1"/>
</dbReference>
<name>A0A0R1Y9Z0_9LACO</name>
<evidence type="ECO:0000256" key="2">
    <source>
        <dbReference type="ARBA" id="ARBA00022679"/>
    </source>
</evidence>
<dbReference type="GO" id="GO:0005524">
    <property type="term" value="F:ATP binding"/>
    <property type="evidence" value="ECO:0007669"/>
    <property type="project" value="UniProtKB-KW"/>
</dbReference>
<evidence type="ECO:0000313" key="6">
    <source>
        <dbReference type="EMBL" id="KRM39218.1"/>
    </source>
</evidence>
<dbReference type="PANTHER" id="PTHR30201">
    <property type="entry name" value="TRIPHOSPHORIBOSYL-DEPHOSPHO-COA SYNTHASE"/>
    <property type="match status" value="1"/>
</dbReference>
<organism evidence="6 7">
    <name type="scientific">Lactobacillus hamsteri DSM 5661 = JCM 6256</name>
    <dbReference type="NCBI Taxonomy" id="1423754"/>
    <lineage>
        <taxon>Bacteria</taxon>
        <taxon>Bacillati</taxon>
        <taxon>Bacillota</taxon>
        <taxon>Bacilli</taxon>
        <taxon>Lactobacillales</taxon>
        <taxon>Lactobacillaceae</taxon>
        <taxon>Lactobacillus</taxon>
    </lineage>
</organism>
<accession>A0A0R1Y9Z0</accession>
<evidence type="ECO:0000256" key="4">
    <source>
        <dbReference type="ARBA" id="ARBA00022840"/>
    </source>
</evidence>
<evidence type="ECO:0000256" key="1">
    <source>
        <dbReference type="ARBA" id="ARBA00001210"/>
    </source>
</evidence>